<name>A0A2T7NZM1_POMCA</name>
<gene>
    <name evidence="7" type="ORF">C0Q70_14273</name>
</gene>
<dbReference type="Proteomes" id="UP000245119">
    <property type="component" value="Linkage Group LG8"/>
</dbReference>
<keyword evidence="2" id="KW-0378">Hydrolase</keyword>
<evidence type="ECO:0000256" key="2">
    <source>
        <dbReference type="ARBA" id="ARBA00022801"/>
    </source>
</evidence>
<evidence type="ECO:0000313" key="8">
    <source>
        <dbReference type="Proteomes" id="UP000245119"/>
    </source>
</evidence>
<dbReference type="Gene3D" id="3.30.379.10">
    <property type="entry name" value="Chitobiase/beta-hexosaminidase domain 2-like"/>
    <property type="match status" value="1"/>
</dbReference>
<dbReference type="STRING" id="400727.A0A2T7NZM1"/>
<dbReference type="GO" id="GO:0016798">
    <property type="term" value="F:hydrolase activity, acting on glycosyl bonds"/>
    <property type="evidence" value="ECO:0007669"/>
    <property type="project" value="UniProtKB-KW"/>
</dbReference>
<dbReference type="PANTHER" id="PTHR24171:SF11">
    <property type="entry name" value="26S PROTEASOME NON-ATPASE REGULATORY SUBUNIT 10"/>
    <property type="match status" value="1"/>
</dbReference>
<dbReference type="EMBL" id="PZQS01000008">
    <property type="protein sequence ID" value="PVD26596.1"/>
    <property type="molecule type" value="Genomic_DNA"/>
</dbReference>
<dbReference type="PROSITE" id="PS50297">
    <property type="entry name" value="ANK_REP_REGION"/>
    <property type="match status" value="2"/>
</dbReference>
<dbReference type="SUPFAM" id="SSF48403">
    <property type="entry name" value="Ankyrin repeat"/>
    <property type="match status" value="1"/>
</dbReference>
<accession>A0A2T7NZM1</accession>
<dbReference type="InterPro" id="IPR002110">
    <property type="entry name" value="Ankyrin_rpt"/>
</dbReference>
<proteinExistence type="predicted"/>
<evidence type="ECO:0000256" key="1">
    <source>
        <dbReference type="ARBA" id="ARBA00022737"/>
    </source>
</evidence>
<dbReference type="GO" id="GO:0085020">
    <property type="term" value="P:protein K6-linked ubiquitination"/>
    <property type="evidence" value="ECO:0007669"/>
    <property type="project" value="TreeGrafter"/>
</dbReference>
<dbReference type="SUPFAM" id="SSF51445">
    <property type="entry name" value="(Trans)glycosidases"/>
    <property type="match status" value="1"/>
</dbReference>
<dbReference type="Gene3D" id="1.25.40.20">
    <property type="entry name" value="Ankyrin repeat-containing domain"/>
    <property type="match status" value="1"/>
</dbReference>
<evidence type="ECO:0000259" key="6">
    <source>
        <dbReference type="Pfam" id="PF02838"/>
    </source>
</evidence>
<dbReference type="SUPFAM" id="SSF55545">
    <property type="entry name" value="beta-N-acetylhexosaminidase-like domain"/>
    <property type="match status" value="1"/>
</dbReference>
<evidence type="ECO:0000313" key="7">
    <source>
        <dbReference type="EMBL" id="PVD26596.1"/>
    </source>
</evidence>
<sequence length="834" mass="91648">MRTVFNEELLQATAQSNLGRVCQLLASGVEVNLRDSPETQSTPLHWAASYGNKDMVQCLCSRGALPNIYNASGMTPLLEAVKRGDRSVVDELLSYGADPDLTVTVGEYVGQNAFDLAGDREDLLQALRAPRPKNTLVIDSAENGMHHVPGSKANLVRFGSMASTDGLLNGDGAGEPMSPQLLTPTFKVSVCLLHNGIGTPLKPILTEERLNLLWPQPQSIVQGGGKPFVIKNSLTVLISSSPDQARPSDVAGVWNVRRPKFESLGVNILLDLLTSLADRETPHIVCHVSSRLCPGYGTYKLTISPKQMKIVCGTLESLGYAVSTLLQLMSLYQGKDEITIPTLLIDDWPELPYRGVLLDFSQGRVPTMMFLEEILDTLSSMKINQVYMYSRFKTKSPPEWQFCFSRRELLHLVDFCHRRQMGLEPALEVGPKVEFEELGQLYSDFSDFLACFSHSDFVSCGPRLSSFLLNLTGEDERLDISEVGKFIPIGRDQTLQLCGYPLHDLSTSVLQQLPPHIVFNEYGVKADHDFNTFCTPLAELGIHFFVCPGTAAWNSLAGCPEAAASNIFQAVKAGSSQGALGCVVCDWTGKGHLTHQPFAWPGFVIGAGLSWNTECRWDFLLSHLSELISYHVFYDSYCVTGEIIVELGRAETYAIRRARNQAGEDMQNLPEDQGSVLFRLLNYPDGVPLENLSTDALQVVSRHIKKCQTALSKTTPNGPQAQALNKELLLTIDLMSMACKIGKALVLAGRKPGSQGSAGYSVVNFGVNNLTPTARTDLANRLLELMTTYKSVWSCRYLEAVGLTESLAMLRSLLRVLLPDSHPDSLLQNQAKVL</sequence>
<evidence type="ECO:0000256" key="3">
    <source>
        <dbReference type="ARBA" id="ARBA00023043"/>
    </source>
</evidence>
<dbReference type="InterPro" id="IPR029018">
    <property type="entry name" value="Hex-like_dom2"/>
</dbReference>
<evidence type="ECO:0000256" key="4">
    <source>
        <dbReference type="ARBA" id="ARBA00023295"/>
    </source>
</evidence>
<feature type="repeat" description="ANK" evidence="5">
    <location>
        <begin position="72"/>
        <end position="104"/>
    </location>
</feature>
<dbReference type="Pfam" id="PF02838">
    <property type="entry name" value="Glyco_hydro_20b"/>
    <property type="match status" value="1"/>
</dbReference>
<dbReference type="GO" id="GO:0070531">
    <property type="term" value="C:BRCA1-A complex"/>
    <property type="evidence" value="ECO:0007669"/>
    <property type="project" value="TreeGrafter"/>
</dbReference>
<dbReference type="AlphaFoldDB" id="A0A2T7NZM1"/>
<dbReference type="OrthoDB" id="5806726at2759"/>
<keyword evidence="8" id="KW-1185">Reference proteome</keyword>
<keyword evidence="4" id="KW-0326">Glycosidase</keyword>
<feature type="domain" description="Beta-hexosaminidase bacterial type N-terminal" evidence="6">
    <location>
        <begin position="213"/>
        <end position="348"/>
    </location>
</feature>
<organism evidence="7 8">
    <name type="scientific">Pomacea canaliculata</name>
    <name type="common">Golden apple snail</name>
    <dbReference type="NCBI Taxonomy" id="400727"/>
    <lineage>
        <taxon>Eukaryota</taxon>
        <taxon>Metazoa</taxon>
        <taxon>Spiralia</taxon>
        <taxon>Lophotrochozoa</taxon>
        <taxon>Mollusca</taxon>
        <taxon>Gastropoda</taxon>
        <taxon>Caenogastropoda</taxon>
        <taxon>Architaenioglossa</taxon>
        <taxon>Ampullarioidea</taxon>
        <taxon>Ampullariidae</taxon>
        <taxon>Pomacea</taxon>
    </lineage>
</organism>
<comment type="caution">
    <text evidence="7">The sequence shown here is derived from an EMBL/GenBank/DDBJ whole genome shotgun (WGS) entry which is preliminary data.</text>
</comment>
<keyword evidence="3 5" id="KW-0040">ANK repeat</keyword>
<keyword evidence="1" id="KW-0677">Repeat</keyword>
<evidence type="ECO:0000256" key="5">
    <source>
        <dbReference type="PROSITE-ProRule" id="PRU00023"/>
    </source>
</evidence>
<protein>
    <recommendedName>
        <fullName evidence="6">Beta-hexosaminidase bacterial type N-terminal domain-containing protein</fullName>
    </recommendedName>
</protein>
<dbReference type="InterPro" id="IPR017853">
    <property type="entry name" value="GH"/>
</dbReference>
<feature type="repeat" description="ANK" evidence="5">
    <location>
        <begin position="39"/>
        <end position="71"/>
    </location>
</feature>
<dbReference type="PROSITE" id="PS50088">
    <property type="entry name" value="ANK_REPEAT"/>
    <property type="match status" value="2"/>
</dbReference>
<dbReference type="PANTHER" id="PTHR24171">
    <property type="entry name" value="ANKYRIN REPEAT DOMAIN-CONTAINING PROTEIN 39-RELATED"/>
    <property type="match status" value="1"/>
</dbReference>
<dbReference type="SMART" id="SM00248">
    <property type="entry name" value="ANK"/>
    <property type="match status" value="2"/>
</dbReference>
<dbReference type="GO" id="GO:0004842">
    <property type="term" value="F:ubiquitin-protein transferase activity"/>
    <property type="evidence" value="ECO:0007669"/>
    <property type="project" value="TreeGrafter"/>
</dbReference>
<dbReference type="GO" id="GO:0031436">
    <property type="term" value="C:BRCA1-BARD1 complex"/>
    <property type="evidence" value="ECO:0007669"/>
    <property type="project" value="TreeGrafter"/>
</dbReference>
<reference evidence="7 8" key="1">
    <citation type="submission" date="2018-04" db="EMBL/GenBank/DDBJ databases">
        <title>The genome of golden apple snail Pomacea canaliculata provides insight into stress tolerance and invasive adaptation.</title>
        <authorList>
            <person name="Liu C."/>
            <person name="Liu B."/>
            <person name="Ren Y."/>
            <person name="Zhang Y."/>
            <person name="Wang H."/>
            <person name="Li S."/>
            <person name="Jiang F."/>
            <person name="Yin L."/>
            <person name="Zhang G."/>
            <person name="Qian W."/>
            <person name="Fan W."/>
        </authorList>
    </citation>
    <scope>NUCLEOTIDE SEQUENCE [LARGE SCALE GENOMIC DNA]</scope>
    <source>
        <strain evidence="7">SZHN2017</strain>
        <tissue evidence="7">Muscle</tissue>
    </source>
</reference>
<dbReference type="Pfam" id="PF12796">
    <property type="entry name" value="Ank_2"/>
    <property type="match status" value="1"/>
</dbReference>
<dbReference type="InterPro" id="IPR036770">
    <property type="entry name" value="Ankyrin_rpt-contain_sf"/>
</dbReference>
<dbReference type="InterPro" id="IPR015882">
    <property type="entry name" value="HEX_bac_N"/>
</dbReference>
<dbReference type="Gene3D" id="3.20.20.80">
    <property type="entry name" value="Glycosidases"/>
    <property type="match status" value="2"/>
</dbReference>